<accession>A0A812QE38</accession>
<protein>
    <submittedName>
        <fullName evidence="1">Ddx4 protein</fullName>
    </submittedName>
</protein>
<dbReference type="PANTHER" id="PTHR47958">
    <property type="entry name" value="ATP-DEPENDENT RNA HELICASE DBP3"/>
    <property type="match status" value="1"/>
</dbReference>
<dbReference type="InterPro" id="IPR027417">
    <property type="entry name" value="P-loop_NTPase"/>
</dbReference>
<evidence type="ECO:0000313" key="2">
    <source>
        <dbReference type="Proteomes" id="UP000604046"/>
    </source>
</evidence>
<sequence>MCWRPKLRDEEVFADILGSFSVHPTLQQNIARIDGSFSSPLSDLQRFVIVLGLCQRDLLCIAPAGFGQWAAALVSMLAVTNRHRKIYSEPRQGLCPDALILCATDAACNEVAELGEKLAKGTDLQCLRCDAGSQGPGGLVLVATPQELLEFKEQVDLKDCFGLVLHGASTMLDMGLMGDLRRITKHHGMPKADHRHTMVFGSHSPRLKELASELLFVPLTATTAPSPWRCAE</sequence>
<dbReference type="Gene3D" id="3.40.50.300">
    <property type="entry name" value="P-loop containing nucleotide triphosphate hydrolases"/>
    <property type="match status" value="1"/>
</dbReference>
<organism evidence="1 2">
    <name type="scientific">Symbiodinium natans</name>
    <dbReference type="NCBI Taxonomy" id="878477"/>
    <lineage>
        <taxon>Eukaryota</taxon>
        <taxon>Sar</taxon>
        <taxon>Alveolata</taxon>
        <taxon>Dinophyceae</taxon>
        <taxon>Suessiales</taxon>
        <taxon>Symbiodiniaceae</taxon>
        <taxon>Symbiodinium</taxon>
    </lineage>
</organism>
<comment type="caution">
    <text evidence="1">The sequence shown here is derived from an EMBL/GenBank/DDBJ whole genome shotgun (WGS) entry which is preliminary data.</text>
</comment>
<dbReference type="AlphaFoldDB" id="A0A812QE38"/>
<keyword evidence="2" id="KW-1185">Reference proteome</keyword>
<reference evidence="1" key="1">
    <citation type="submission" date="2021-02" db="EMBL/GenBank/DDBJ databases">
        <authorList>
            <person name="Dougan E. K."/>
            <person name="Rhodes N."/>
            <person name="Thang M."/>
            <person name="Chan C."/>
        </authorList>
    </citation>
    <scope>NUCLEOTIDE SEQUENCE</scope>
</reference>
<gene>
    <name evidence="1" type="primary">Ddx4</name>
    <name evidence="1" type="ORF">SNAT2548_LOCUS21308</name>
</gene>
<dbReference type="EMBL" id="CAJNDS010002246">
    <property type="protein sequence ID" value="CAE7390931.1"/>
    <property type="molecule type" value="Genomic_DNA"/>
</dbReference>
<proteinExistence type="predicted"/>
<evidence type="ECO:0000313" key="1">
    <source>
        <dbReference type="EMBL" id="CAE7390931.1"/>
    </source>
</evidence>
<dbReference type="SUPFAM" id="SSF52540">
    <property type="entry name" value="P-loop containing nucleoside triphosphate hydrolases"/>
    <property type="match status" value="1"/>
</dbReference>
<name>A0A812QE38_9DINO</name>
<dbReference type="Proteomes" id="UP000604046">
    <property type="component" value="Unassembled WGS sequence"/>
</dbReference>